<gene>
    <name evidence="6" type="ORF">E3J48_07815</name>
</gene>
<dbReference type="SUPFAM" id="SSF55103">
    <property type="entry name" value="FAD-linked oxidases, C-terminal domain"/>
    <property type="match status" value="1"/>
</dbReference>
<sequence>TSGEHGIGISKAPYFKKERKDLLELMRGVKKVFDPNNILNPHKLMDAPEDFFTATKLRYPVKERR</sequence>
<evidence type="ECO:0000313" key="7">
    <source>
        <dbReference type="Proteomes" id="UP000319130"/>
    </source>
</evidence>
<evidence type="ECO:0000313" key="6">
    <source>
        <dbReference type="EMBL" id="TET59464.1"/>
    </source>
</evidence>
<dbReference type="GO" id="GO:0050660">
    <property type="term" value="F:flavin adenine dinucleotide binding"/>
    <property type="evidence" value="ECO:0007669"/>
    <property type="project" value="InterPro"/>
</dbReference>
<keyword evidence="4" id="KW-0560">Oxidoreductase</keyword>
<dbReference type="Proteomes" id="UP000319130">
    <property type="component" value="Unassembled WGS sequence"/>
</dbReference>
<evidence type="ECO:0000259" key="5">
    <source>
        <dbReference type="Pfam" id="PF02913"/>
    </source>
</evidence>
<keyword evidence="3" id="KW-0274">FAD</keyword>
<organism evidence="6 7">
    <name type="scientific">Aerophobetes bacterium</name>
    <dbReference type="NCBI Taxonomy" id="2030807"/>
    <lineage>
        <taxon>Bacteria</taxon>
        <taxon>Candidatus Aerophobota</taxon>
    </lineage>
</organism>
<dbReference type="InterPro" id="IPR016171">
    <property type="entry name" value="Vanillyl_alc_oxidase_C-sub2"/>
</dbReference>
<reference evidence="6 7" key="1">
    <citation type="submission" date="2019-03" db="EMBL/GenBank/DDBJ databases">
        <title>Metabolic potential of uncultured bacteria and archaea associated with petroleum seepage in deep-sea sediments.</title>
        <authorList>
            <person name="Dong X."/>
            <person name="Hubert C."/>
        </authorList>
    </citation>
    <scope>NUCLEOTIDE SEQUENCE [LARGE SCALE GENOMIC DNA]</scope>
    <source>
        <strain evidence="6">E29_bin52</strain>
    </source>
</reference>
<dbReference type="InterPro" id="IPR004113">
    <property type="entry name" value="FAD-bd_oxidored_4_C"/>
</dbReference>
<comment type="cofactor">
    <cofactor evidence="1">
        <name>FAD</name>
        <dbReference type="ChEBI" id="CHEBI:57692"/>
    </cofactor>
</comment>
<keyword evidence="2" id="KW-0285">Flavoprotein</keyword>
<evidence type="ECO:0000256" key="1">
    <source>
        <dbReference type="ARBA" id="ARBA00001974"/>
    </source>
</evidence>
<protein>
    <submittedName>
        <fullName evidence="6">2-hydroxy-acid oxidase</fullName>
    </submittedName>
</protein>
<dbReference type="Pfam" id="PF02913">
    <property type="entry name" value="FAD-oxidase_C"/>
    <property type="match status" value="1"/>
</dbReference>
<dbReference type="InterPro" id="IPR016164">
    <property type="entry name" value="FAD-linked_Oxase-like_C"/>
</dbReference>
<dbReference type="PANTHER" id="PTHR11748">
    <property type="entry name" value="D-LACTATE DEHYDROGENASE"/>
    <property type="match status" value="1"/>
</dbReference>
<dbReference type="Gene3D" id="1.10.45.10">
    <property type="entry name" value="Vanillyl-alcohol Oxidase, Chain A, domain 4"/>
    <property type="match status" value="1"/>
</dbReference>
<dbReference type="AlphaFoldDB" id="A0A523VXH2"/>
<comment type="caution">
    <text evidence="6">The sequence shown here is derived from an EMBL/GenBank/DDBJ whole genome shotgun (WGS) entry which is preliminary data.</text>
</comment>
<evidence type="ECO:0000256" key="3">
    <source>
        <dbReference type="ARBA" id="ARBA00022827"/>
    </source>
</evidence>
<accession>A0A523VXH2</accession>
<name>A0A523VXH2_UNCAE</name>
<dbReference type="EMBL" id="SOIZ01000359">
    <property type="protein sequence ID" value="TET59464.1"/>
    <property type="molecule type" value="Genomic_DNA"/>
</dbReference>
<evidence type="ECO:0000256" key="4">
    <source>
        <dbReference type="ARBA" id="ARBA00023002"/>
    </source>
</evidence>
<dbReference type="GO" id="GO:0016491">
    <property type="term" value="F:oxidoreductase activity"/>
    <property type="evidence" value="ECO:0007669"/>
    <property type="project" value="UniProtKB-KW"/>
</dbReference>
<dbReference type="FunFam" id="1.10.45.10:FF:000001">
    <property type="entry name" value="D-lactate dehydrogenase mitochondrial"/>
    <property type="match status" value="1"/>
</dbReference>
<evidence type="ECO:0000256" key="2">
    <source>
        <dbReference type="ARBA" id="ARBA00022630"/>
    </source>
</evidence>
<feature type="domain" description="FAD-binding oxidoreductase/transferase type 4 C-terminal" evidence="5">
    <location>
        <begin position="2"/>
        <end position="44"/>
    </location>
</feature>
<proteinExistence type="predicted"/>
<feature type="non-terminal residue" evidence="6">
    <location>
        <position position="1"/>
    </location>
</feature>